<evidence type="ECO:0000256" key="6">
    <source>
        <dbReference type="ARBA" id="ARBA00023157"/>
    </source>
</evidence>
<comment type="cofactor">
    <cofactor evidence="1 7">
        <name>FAD</name>
        <dbReference type="ChEBI" id="CHEBI:57692"/>
    </cofactor>
</comment>
<proteinExistence type="predicted"/>
<dbReference type="SMART" id="SM00036">
    <property type="entry name" value="CNH"/>
    <property type="match status" value="1"/>
</dbReference>
<dbReference type="InterPro" id="IPR017905">
    <property type="entry name" value="ERV/ALR_sulphydryl_oxidase"/>
</dbReference>
<protein>
    <recommendedName>
        <fullName evidence="7">Sulfhydryl oxidase</fullName>
        <ecNumber evidence="7">1.8.3.2</ecNumber>
    </recommendedName>
</protein>
<dbReference type="SUPFAM" id="SSF69000">
    <property type="entry name" value="FAD-dependent thiol oxidase"/>
    <property type="match status" value="1"/>
</dbReference>
<dbReference type="EMBL" id="DF849373">
    <property type="protein sequence ID" value="GAT56993.1"/>
    <property type="molecule type" value="Genomic_DNA"/>
</dbReference>
<keyword evidence="4 7" id="KW-0274">FAD</keyword>
<name>A0ABQ0M141_MYCCL</name>
<keyword evidence="12" id="KW-1185">Reference proteome</keyword>
<feature type="domain" description="CNH" evidence="9">
    <location>
        <begin position="151"/>
        <end position="442"/>
    </location>
</feature>
<dbReference type="InterPro" id="IPR052233">
    <property type="entry name" value="Rho-type_GEFs"/>
</dbReference>
<sequence>MHQPRRFNENGAGRRCLSQTVRRLQHCRRRRSGQVPYAHRDGATPPLPSMSSKWKVALNALRATKSQSGTPSSSIPTTRAPTPALPARISEQLATELYELVIDHLGYSGDIQALLACNRVCRAWHPRSQHLLRRLLVCRPRPLSGIVHGGYGGINCAVANPGTQGGVIYGATDGVYLGAADGSRRRLAPLRNVISIEVFPDVNLFVCIADSDLLSMPLWPLLAGTNPYRETDMTRVSKHVSALSVFRKKSKTPGERHLLCVRKNVSLSATVKVFEVIENQRGARLLVTREFYLPTVITGVEFLTATHLAAILKDPPNRHGGLEVVDVTSLQTQPLLDPDDANLEFAFARGAGRPVAIFRCSADFVVCYQKFGFFLDRRGQLANPELKHLHWTESLSAFVLHGKYLLGFASMRVEVWNLETRSRVLRIHGSYLPLNMPDPAERRRLTPGDPELVTHQRGLLSATMGSDSDPKLPPGMVLGPDGKPCKACSSGAAFKAWRPPTTKAAGAAAAVASKSCPPDKDQLGNATWTFLHTAAAYYPTNPTPNQRAQMLALIGSLPALYPCSHCAEDFGERVRENPPDKLELVRI</sequence>
<dbReference type="InterPro" id="IPR001180">
    <property type="entry name" value="CNH_dom"/>
</dbReference>
<keyword evidence="2 7" id="KW-0285">Flavoprotein</keyword>
<reference evidence="11" key="1">
    <citation type="submission" date="2014-09" db="EMBL/GenBank/DDBJ databases">
        <title>Genome sequence of the luminous mushroom Mycena chlorophos for searching fungal bioluminescence genes.</title>
        <authorList>
            <person name="Tanaka Y."/>
            <person name="Kasuga D."/>
            <person name="Oba Y."/>
            <person name="Hase S."/>
            <person name="Sato K."/>
            <person name="Oba Y."/>
            <person name="Sakakibara Y."/>
        </authorList>
    </citation>
    <scope>NUCLEOTIDE SEQUENCE</scope>
</reference>
<dbReference type="PANTHER" id="PTHR46572">
    <property type="entry name" value="RHO1 GDP-GTP EXCHANGE PROTEIN 1-RELATED"/>
    <property type="match status" value="1"/>
</dbReference>
<evidence type="ECO:0000256" key="1">
    <source>
        <dbReference type="ARBA" id="ARBA00001974"/>
    </source>
</evidence>
<dbReference type="PANTHER" id="PTHR46572:SF1">
    <property type="entry name" value="RHO1 GUANINE NUCLEOTIDE EXCHANGE FACTOR TUS1"/>
    <property type="match status" value="1"/>
</dbReference>
<dbReference type="EC" id="1.8.3.2" evidence="7"/>
<dbReference type="Proteomes" id="UP000815677">
    <property type="component" value="Unassembled WGS sequence"/>
</dbReference>
<dbReference type="Gene3D" id="1.20.120.310">
    <property type="entry name" value="ERV/ALR sulfhydryl oxidase domain"/>
    <property type="match status" value="1"/>
</dbReference>
<dbReference type="PROSITE" id="PS50219">
    <property type="entry name" value="CNH"/>
    <property type="match status" value="1"/>
</dbReference>
<feature type="region of interest" description="Disordered" evidence="8">
    <location>
        <begin position="28"/>
        <end position="49"/>
    </location>
</feature>
<evidence type="ECO:0000259" key="9">
    <source>
        <dbReference type="PROSITE" id="PS50219"/>
    </source>
</evidence>
<evidence type="ECO:0000256" key="5">
    <source>
        <dbReference type="ARBA" id="ARBA00023002"/>
    </source>
</evidence>
<evidence type="ECO:0000256" key="2">
    <source>
        <dbReference type="ARBA" id="ARBA00022630"/>
    </source>
</evidence>
<evidence type="ECO:0000256" key="4">
    <source>
        <dbReference type="ARBA" id="ARBA00022827"/>
    </source>
</evidence>
<evidence type="ECO:0000256" key="7">
    <source>
        <dbReference type="RuleBase" id="RU371123"/>
    </source>
</evidence>
<evidence type="ECO:0000313" key="12">
    <source>
        <dbReference type="Proteomes" id="UP000815677"/>
    </source>
</evidence>
<keyword evidence="6" id="KW-1015">Disulfide bond</keyword>
<evidence type="ECO:0000259" key="10">
    <source>
        <dbReference type="PROSITE" id="PS51324"/>
    </source>
</evidence>
<dbReference type="PROSITE" id="PS51324">
    <property type="entry name" value="ERV_ALR"/>
    <property type="match status" value="1"/>
</dbReference>
<keyword evidence="5 7" id="KW-0560">Oxidoreductase</keyword>
<accession>A0ABQ0M141</accession>
<dbReference type="InterPro" id="IPR036774">
    <property type="entry name" value="ERV/ALR_sulphydryl_oxid_sf"/>
</dbReference>
<gene>
    <name evidence="11" type="ORF">MCHLO_13579</name>
</gene>
<feature type="domain" description="ERV/ALR sulfhydryl oxidase" evidence="10">
    <location>
        <begin position="516"/>
        <end position="587"/>
    </location>
</feature>
<dbReference type="Pfam" id="PF00780">
    <property type="entry name" value="CNH"/>
    <property type="match status" value="1"/>
</dbReference>
<keyword evidence="3" id="KW-0344">Guanine-nucleotide releasing factor</keyword>
<dbReference type="Pfam" id="PF04777">
    <property type="entry name" value="Evr1_Alr"/>
    <property type="match status" value="1"/>
</dbReference>
<evidence type="ECO:0000313" key="11">
    <source>
        <dbReference type="EMBL" id="GAT56993.1"/>
    </source>
</evidence>
<evidence type="ECO:0000256" key="3">
    <source>
        <dbReference type="ARBA" id="ARBA00022658"/>
    </source>
</evidence>
<comment type="catalytic activity">
    <reaction evidence="7">
        <text>2 R'C(R)SH + O2 = R'C(R)S-S(R)CR' + H2O2</text>
        <dbReference type="Rhea" id="RHEA:17357"/>
        <dbReference type="ChEBI" id="CHEBI:15379"/>
        <dbReference type="ChEBI" id="CHEBI:16240"/>
        <dbReference type="ChEBI" id="CHEBI:16520"/>
        <dbReference type="ChEBI" id="CHEBI:17412"/>
        <dbReference type="EC" id="1.8.3.2"/>
    </reaction>
</comment>
<organism evidence="11 12">
    <name type="scientific">Mycena chlorophos</name>
    <name type="common">Agaric fungus</name>
    <name type="synonym">Agaricus chlorophos</name>
    <dbReference type="NCBI Taxonomy" id="658473"/>
    <lineage>
        <taxon>Eukaryota</taxon>
        <taxon>Fungi</taxon>
        <taxon>Dikarya</taxon>
        <taxon>Basidiomycota</taxon>
        <taxon>Agaricomycotina</taxon>
        <taxon>Agaricomycetes</taxon>
        <taxon>Agaricomycetidae</taxon>
        <taxon>Agaricales</taxon>
        <taxon>Marasmiineae</taxon>
        <taxon>Mycenaceae</taxon>
        <taxon>Mycena</taxon>
    </lineage>
</organism>
<evidence type="ECO:0000256" key="8">
    <source>
        <dbReference type="SAM" id="MobiDB-lite"/>
    </source>
</evidence>